<evidence type="ECO:0000259" key="1">
    <source>
        <dbReference type="Pfam" id="PF00905"/>
    </source>
</evidence>
<organism evidence="3 4">
    <name type="scientific">Gardnerella swidsinskii</name>
    <dbReference type="NCBI Taxonomy" id="2792979"/>
    <lineage>
        <taxon>Bacteria</taxon>
        <taxon>Bacillati</taxon>
        <taxon>Actinomycetota</taxon>
        <taxon>Actinomycetes</taxon>
        <taxon>Bifidobacteriales</taxon>
        <taxon>Bifidobacteriaceae</taxon>
        <taxon>Gardnerella</taxon>
    </lineage>
</organism>
<evidence type="ECO:0000259" key="2">
    <source>
        <dbReference type="Pfam" id="PF21922"/>
    </source>
</evidence>
<feature type="domain" description="Penicillin binding protein A dimerisation" evidence="2">
    <location>
        <begin position="52"/>
        <end position="136"/>
    </location>
</feature>
<dbReference type="InterPro" id="IPR050515">
    <property type="entry name" value="Beta-lactam/transpept"/>
</dbReference>
<dbReference type="GO" id="GO:0008658">
    <property type="term" value="F:penicillin binding"/>
    <property type="evidence" value="ECO:0007669"/>
    <property type="project" value="InterPro"/>
</dbReference>
<gene>
    <name evidence="3" type="ORF">CJ213_04660</name>
</gene>
<name>A0A9X7FFU4_9BIFI</name>
<sequence length="488" mass="52302">MNKSLRELFTAVLVLFVILGISSTIITSIKANALNSDPRNRRALYHEFGAPRGAILTSDGTVIVKSEPSKDAFVYQRQYSNGLVYAPVTGYFSISQRADRGIEASRNSLLSGESDALFWQRFRSLFTGATNRGASIETSIDSRLQNLAYNLLKGKDAALVAIEPKTGRIRAMVSTPSYDPNDLALHNINEVNKSYERITSDVSNPMLNRAVSELYAPGSTFKTVVAAAALESGKYKPDTKIPAGASYVLPGTKTSLTNVTYQANGVDGKISFEDALAYSSNTAFAQLGNSLGSDVIVKQARKFGFFDSLPIDGSDSTGFPIRSVKSTFSIKPTPDRLALESIGQGDAKVTPLQNAMIAAAIANNGTLMKPTLVDCVRSSDLSVLSQTRPTVMNQVMSSDSASKLTSMMQAVVTKENPNLALPNIHVAAKTGTAQIGMYNQAANGWVIGFAPAENPRIAIAVIVHNTSTFGSYAAGPIMRQVMEEALKQ</sequence>
<dbReference type="SUPFAM" id="SSF56601">
    <property type="entry name" value="beta-lactamase/transpeptidase-like"/>
    <property type="match status" value="1"/>
</dbReference>
<dbReference type="InterPro" id="IPR054120">
    <property type="entry name" value="PBPA_dimer"/>
</dbReference>
<dbReference type="GeneID" id="95681179"/>
<accession>A0A9X7FFU4</accession>
<dbReference type="GO" id="GO:0005886">
    <property type="term" value="C:plasma membrane"/>
    <property type="evidence" value="ECO:0007669"/>
    <property type="project" value="TreeGrafter"/>
</dbReference>
<dbReference type="EMBL" id="PNGY01000001">
    <property type="protein sequence ID" value="PMC55377.1"/>
    <property type="molecule type" value="Genomic_DNA"/>
</dbReference>
<dbReference type="Gene3D" id="3.40.710.10">
    <property type="entry name" value="DD-peptidase/beta-lactamase superfamily"/>
    <property type="match status" value="1"/>
</dbReference>
<evidence type="ECO:0000313" key="3">
    <source>
        <dbReference type="EMBL" id="PMC55377.1"/>
    </source>
</evidence>
<dbReference type="Pfam" id="PF00905">
    <property type="entry name" value="Transpeptidase"/>
    <property type="match status" value="1"/>
</dbReference>
<dbReference type="Proteomes" id="UP000235293">
    <property type="component" value="Unassembled WGS sequence"/>
</dbReference>
<dbReference type="Pfam" id="PF21922">
    <property type="entry name" value="PBP_dimer_2"/>
    <property type="match status" value="1"/>
</dbReference>
<protein>
    <submittedName>
        <fullName evidence="3">Penicillin-binding protein 2</fullName>
    </submittedName>
</protein>
<dbReference type="PANTHER" id="PTHR30627">
    <property type="entry name" value="PEPTIDOGLYCAN D,D-TRANSPEPTIDASE"/>
    <property type="match status" value="1"/>
</dbReference>
<dbReference type="GO" id="GO:0071972">
    <property type="term" value="F:peptidoglycan L,D-transpeptidase activity"/>
    <property type="evidence" value="ECO:0007669"/>
    <property type="project" value="TreeGrafter"/>
</dbReference>
<dbReference type="AlphaFoldDB" id="A0A9X7FFU4"/>
<dbReference type="PANTHER" id="PTHR30627:SF24">
    <property type="entry name" value="PENICILLIN-BINDING PROTEIN 4B"/>
    <property type="match status" value="1"/>
</dbReference>
<reference evidence="3 4" key="1">
    <citation type="submission" date="2017-09" db="EMBL/GenBank/DDBJ databases">
        <title>Bacterial strain isolated from the female urinary microbiota.</title>
        <authorList>
            <person name="Thomas-White K."/>
            <person name="Kumar N."/>
            <person name="Forster S."/>
            <person name="Putonti C."/>
            <person name="Lawley T."/>
            <person name="Wolfe A.J."/>
        </authorList>
    </citation>
    <scope>NUCLEOTIDE SEQUENCE [LARGE SCALE GENOMIC DNA]</scope>
    <source>
        <strain evidence="3 4">UMB0411</strain>
    </source>
</reference>
<dbReference type="InterPro" id="IPR012338">
    <property type="entry name" value="Beta-lactam/transpept-like"/>
</dbReference>
<dbReference type="RefSeq" id="WP_004109541.1">
    <property type="nucleotide sequence ID" value="NZ_CP083176.1"/>
</dbReference>
<dbReference type="InterPro" id="IPR001460">
    <property type="entry name" value="PCN-bd_Tpept"/>
</dbReference>
<feature type="domain" description="Penicillin-binding protein transpeptidase" evidence="1">
    <location>
        <begin position="158"/>
        <end position="483"/>
    </location>
</feature>
<comment type="caution">
    <text evidence="3">The sequence shown here is derived from an EMBL/GenBank/DDBJ whole genome shotgun (WGS) entry which is preliminary data.</text>
</comment>
<evidence type="ECO:0000313" key="4">
    <source>
        <dbReference type="Proteomes" id="UP000235293"/>
    </source>
</evidence>
<dbReference type="GO" id="GO:0071555">
    <property type="term" value="P:cell wall organization"/>
    <property type="evidence" value="ECO:0007669"/>
    <property type="project" value="TreeGrafter"/>
</dbReference>
<dbReference type="Gene3D" id="3.90.1310.10">
    <property type="entry name" value="Penicillin-binding protein 2a (Domain 2)"/>
    <property type="match status" value="1"/>
</dbReference>
<proteinExistence type="predicted"/>